<comment type="similarity">
    <text evidence="1">Belongs to the short-chain dehydrogenases/reductases (SDR) family.</text>
</comment>
<dbReference type="PANTHER" id="PTHR42879">
    <property type="entry name" value="3-OXOACYL-(ACYL-CARRIER-PROTEIN) REDUCTASE"/>
    <property type="match status" value="1"/>
</dbReference>
<dbReference type="Proteomes" id="UP000249061">
    <property type="component" value="Unassembled WGS sequence"/>
</dbReference>
<dbReference type="InterPro" id="IPR020904">
    <property type="entry name" value="Sc_DH/Rdtase_CS"/>
</dbReference>
<dbReference type="PRINTS" id="PR00080">
    <property type="entry name" value="SDRFAMILY"/>
</dbReference>
<dbReference type="InterPro" id="IPR050259">
    <property type="entry name" value="SDR"/>
</dbReference>
<dbReference type="PRINTS" id="PR00081">
    <property type="entry name" value="GDHRDH"/>
</dbReference>
<evidence type="ECO:0000256" key="1">
    <source>
        <dbReference type="ARBA" id="ARBA00006484"/>
    </source>
</evidence>
<proteinExistence type="inferred from homology"/>
<evidence type="ECO:0000313" key="2">
    <source>
        <dbReference type="EMBL" id="PZR18777.1"/>
    </source>
</evidence>
<name>A0A2W5TX80_9BACT</name>
<reference evidence="2 3" key="1">
    <citation type="submission" date="2017-08" db="EMBL/GenBank/DDBJ databases">
        <title>Infants hospitalized years apart are colonized by the same room-sourced microbial strains.</title>
        <authorList>
            <person name="Brooks B."/>
            <person name="Olm M.R."/>
            <person name="Firek B.A."/>
            <person name="Baker R."/>
            <person name="Thomas B.C."/>
            <person name="Morowitz M.J."/>
            <person name="Banfield J.F."/>
        </authorList>
    </citation>
    <scope>NUCLEOTIDE SEQUENCE [LARGE SCALE GENOMIC DNA]</scope>
    <source>
        <strain evidence="2">S2_003_000_R2_14</strain>
    </source>
</reference>
<comment type="caution">
    <text evidence="2">The sequence shown here is derived from an EMBL/GenBank/DDBJ whole genome shotgun (WGS) entry which is preliminary data.</text>
</comment>
<dbReference type="FunFam" id="3.40.50.720:FF:000084">
    <property type="entry name" value="Short-chain dehydrogenase reductase"/>
    <property type="match status" value="1"/>
</dbReference>
<organism evidence="2 3">
    <name type="scientific">Archangium gephyra</name>
    <dbReference type="NCBI Taxonomy" id="48"/>
    <lineage>
        <taxon>Bacteria</taxon>
        <taxon>Pseudomonadati</taxon>
        <taxon>Myxococcota</taxon>
        <taxon>Myxococcia</taxon>
        <taxon>Myxococcales</taxon>
        <taxon>Cystobacterineae</taxon>
        <taxon>Archangiaceae</taxon>
        <taxon>Archangium</taxon>
    </lineage>
</organism>
<dbReference type="InterPro" id="IPR002347">
    <property type="entry name" value="SDR_fam"/>
</dbReference>
<dbReference type="GO" id="GO:0032787">
    <property type="term" value="P:monocarboxylic acid metabolic process"/>
    <property type="evidence" value="ECO:0007669"/>
    <property type="project" value="UniProtKB-ARBA"/>
</dbReference>
<sequence>MTVKQVAVTGAGRGIGRAITSRFLAEGWRVWALARQQAALDGLKGDLHFVPFDASSETSVLEAAKKLTTDAGHLSALINNAGIALSAPMHKTSSEEFNRIMHVNVTAPFLLIRELSGAMVKAGHGRIINIASTAATRGFKYTAAYCASKHALLGLTRSLAMEFATKGVTINCVSPGWTDTDMLTNSVDRISATTGRSKEEARQTLEKMNPMNRAVKPEEVADVVNFLVSSPGAAAITGANYSIDGGETV</sequence>
<dbReference type="Pfam" id="PF13561">
    <property type="entry name" value="adh_short_C2"/>
    <property type="match status" value="1"/>
</dbReference>
<protein>
    <submittedName>
        <fullName evidence="2">NAD(P)-dependent oxidoreductase</fullName>
    </submittedName>
</protein>
<dbReference type="PROSITE" id="PS00061">
    <property type="entry name" value="ADH_SHORT"/>
    <property type="match status" value="1"/>
</dbReference>
<evidence type="ECO:0000313" key="3">
    <source>
        <dbReference type="Proteomes" id="UP000249061"/>
    </source>
</evidence>
<dbReference type="EMBL" id="QFQP01000001">
    <property type="protein sequence ID" value="PZR18777.1"/>
    <property type="molecule type" value="Genomic_DNA"/>
</dbReference>
<dbReference type="Gene3D" id="3.40.50.720">
    <property type="entry name" value="NAD(P)-binding Rossmann-like Domain"/>
    <property type="match status" value="1"/>
</dbReference>
<dbReference type="PANTHER" id="PTHR42879:SF2">
    <property type="entry name" value="3-OXOACYL-[ACYL-CARRIER-PROTEIN] REDUCTASE FABG"/>
    <property type="match status" value="1"/>
</dbReference>
<dbReference type="SUPFAM" id="SSF51735">
    <property type="entry name" value="NAD(P)-binding Rossmann-fold domains"/>
    <property type="match status" value="1"/>
</dbReference>
<dbReference type="CDD" id="cd05233">
    <property type="entry name" value="SDR_c"/>
    <property type="match status" value="1"/>
</dbReference>
<dbReference type="AlphaFoldDB" id="A0A2W5TX80"/>
<accession>A0A2W5TX80</accession>
<gene>
    <name evidence="2" type="ORF">DI536_02540</name>
</gene>
<dbReference type="InterPro" id="IPR036291">
    <property type="entry name" value="NAD(P)-bd_dom_sf"/>
</dbReference>